<keyword evidence="5 9" id="KW-0350">Heme biosynthesis</keyword>
<feature type="binding site" evidence="9">
    <location>
        <position position="198"/>
    </location>
    <ligand>
        <name>Fe(2+)</name>
        <dbReference type="ChEBI" id="CHEBI:29033"/>
    </ligand>
</feature>
<proteinExistence type="inferred from homology"/>
<evidence type="ECO:0000313" key="11">
    <source>
        <dbReference type="EMBL" id="MDP1521288.1"/>
    </source>
</evidence>
<dbReference type="NCBIfam" id="TIGR00109">
    <property type="entry name" value="hemH"/>
    <property type="match status" value="1"/>
</dbReference>
<dbReference type="PANTHER" id="PTHR11108:SF1">
    <property type="entry name" value="FERROCHELATASE, MITOCHONDRIAL"/>
    <property type="match status" value="1"/>
</dbReference>
<comment type="catalytic activity">
    <reaction evidence="8">
        <text>Fe-coproporphyrin III + 2 H(+) = coproporphyrin III + Fe(2+)</text>
        <dbReference type="Rhea" id="RHEA:49572"/>
        <dbReference type="ChEBI" id="CHEBI:15378"/>
        <dbReference type="ChEBI" id="CHEBI:29033"/>
        <dbReference type="ChEBI" id="CHEBI:68438"/>
        <dbReference type="ChEBI" id="CHEBI:131725"/>
        <dbReference type="EC" id="4.99.1.9"/>
    </reaction>
    <physiologicalReaction direction="right-to-left" evidence="8">
        <dbReference type="Rhea" id="RHEA:49574"/>
    </physiologicalReaction>
</comment>
<evidence type="ECO:0000256" key="6">
    <source>
        <dbReference type="ARBA" id="ARBA00023239"/>
    </source>
</evidence>
<keyword evidence="7 9" id="KW-0627">Porphyrin biosynthesis</keyword>
<name>A0AAW8B661_9GAMM</name>
<evidence type="ECO:0000256" key="1">
    <source>
        <dbReference type="ARBA" id="ARBA00007718"/>
    </source>
</evidence>
<sequence length="326" mass="36976">MNKKAVIVVNLGTPETPTPGAVAKFLKQFLSDSRVVEAPKLLWWFLLRLVIIPLRAKKVAHSYGEIWLAEGSPLRVITGRQVTALQNQLDEDVGLGNTVVCEAMTYGEPSLSHTFQRLREQSIQEYVVLPMYPQYSGSTTGAIYDQLSAIIRQSRDVPDISVIKSFHDHSGYTDCLVQSIRDSWEKNGRHEKLLMSFHGIPQEYVDKGDPYYQHCLGTAEAVAEKLSLEKDQWAMSFQSRFGPKQWLQPYTDEQLKTWATNGVKSIDIISPAFTVDCLETLEELNISYRELFLSEGGEHYHYIPCLNDAPEFIKTLATLVKTKLFN</sequence>
<dbReference type="EC" id="4.98.1.1" evidence="9 10"/>
<comment type="subcellular location">
    <subcellularLocation>
        <location evidence="9 10">Cytoplasm</location>
    </subcellularLocation>
</comment>
<protein>
    <recommendedName>
        <fullName evidence="9 10">Ferrochelatase</fullName>
        <ecNumber evidence="9 10">4.98.1.1</ecNumber>
    </recommendedName>
    <alternativeName>
        <fullName evidence="9">Heme synthase</fullName>
    </alternativeName>
    <alternativeName>
        <fullName evidence="9">Protoheme ferro-lyase</fullName>
    </alternativeName>
</protein>
<comment type="pathway">
    <text evidence="9 10">Porphyrin-containing compound metabolism; protoheme biosynthesis; protoheme from protoporphyrin-IX: step 1/1.</text>
</comment>
<feature type="binding site" evidence="9">
    <location>
        <position position="279"/>
    </location>
    <ligand>
        <name>Fe(2+)</name>
        <dbReference type="ChEBI" id="CHEBI:29033"/>
    </ligand>
</feature>
<evidence type="ECO:0000313" key="12">
    <source>
        <dbReference type="Proteomes" id="UP001178354"/>
    </source>
</evidence>
<evidence type="ECO:0000256" key="2">
    <source>
        <dbReference type="ARBA" id="ARBA00022490"/>
    </source>
</evidence>
<dbReference type="PANTHER" id="PTHR11108">
    <property type="entry name" value="FERROCHELATASE"/>
    <property type="match status" value="1"/>
</dbReference>
<dbReference type="SUPFAM" id="SSF53800">
    <property type="entry name" value="Chelatase"/>
    <property type="match status" value="1"/>
</dbReference>
<evidence type="ECO:0000256" key="9">
    <source>
        <dbReference type="HAMAP-Rule" id="MF_00323"/>
    </source>
</evidence>
<dbReference type="GO" id="GO:0004325">
    <property type="term" value="F:ferrochelatase activity"/>
    <property type="evidence" value="ECO:0007669"/>
    <property type="project" value="UniProtKB-UniRule"/>
</dbReference>
<dbReference type="GO" id="GO:0046872">
    <property type="term" value="F:metal ion binding"/>
    <property type="evidence" value="ECO:0007669"/>
    <property type="project" value="UniProtKB-KW"/>
</dbReference>
<dbReference type="Pfam" id="PF00762">
    <property type="entry name" value="Ferrochelatase"/>
    <property type="match status" value="1"/>
</dbReference>
<comment type="catalytic activity">
    <reaction evidence="9 10">
        <text>heme b + 2 H(+) = protoporphyrin IX + Fe(2+)</text>
        <dbReference type="Rhea" id="RHEA:22584"/>
        <dbReference type="ChEBI" id="CHEBI:15378"/>
        <dbReference type="ChEBI" id="CHEBI:29033"/>
        <dbReference type="ChEBI" id="CHEBI:57306"/>
        <dbReference type="ChEBI" id="CHEBI:60344"/>
        <dbReference type="EC" id="4.98.1.1"/>
    </reaction>
</comment>
<dbReference type="GO" id="GO:0005737">
    <property type="term" value="C:cytoplasm"/>
    <property type="evidence" value="ECO:0007669"/>
    <property type="project" value="UniProtKB-SubCell"/>
</dbReference>
<keyword evidence="12" id="KW-1185">Reference proteome</keyword>
<evidence type="ECO:0000256" key="8">
    <source>
        <dbReference type="ARBA" id="ARBA00024536"/>
    </source>
</evidence>
<dbReference type="CDD" id="cd00419">
    <property type="entry name" value="Ferrochelatase_C"/>
    <property type="match status" value="1"/>
</dbReference>
<dbReference type="InterPro" id="IPR001015">
    <property type="entry name" value="Ferrochelatase"/>
</dbReference>
<dbReference type="InterPro" id="IPR033644">
    <property type="entry name" value="Ferrochelatase_C"/>
</dbReference>
<gene>
    <name evidence="9 11" type="primary">hemH</name>
    <name evidence="11" type="ORF">Q8A57_09930</name>
</gene>
<keyword evidence="4 9" id="KW-0408">Iron</keyword>
<dbReference type="GO" id="GO:0006783">
    <property type="term" value="P:heme biosynthetic process"/>
    <property type="evidence" value="ECO:0007669"/>
    <property type="project" value="UniProtKB-UniRule"/>
</dbReference>
<keyword evidence="6 9" id="KW-0456">Lyase</keyword>
<evidence type="ECO:0000256" key="10">
    <source>
        <dbReference type="RuleBase" id="RU000607"/>
    </source>
</evidence>
<dbReference type="RefSeq" id="WP_305170952.1">
    <property type="nucleotide sequence ID" value="NZ_JAUUUU010000006.1"/>
</dbReference>
<reference evidence="11" key="1">
    <citation type="journal article" date="2010" name="Int. J. Syst. Evol. Microbiol.">
        <title>Porticoccus litoralis gen. nov., sp. nov., a gammaproteobacterium isolated from the Yellow Sea.</title>
        <authorList>
            <person name="Oh H.M."/>
            <person name="Kim H."/>
            <person name="Kim K.M."/>
            <person name="Min G.S."/>
            <person name="Cho J.C."/>
        </authorList>
    </citation>
    <scope>NUCLEOTIDE SEQUENCE</scope>
    <source>
        <strain evidence="11">DSM 25064</strain>
    </source>
</reference>
<comment type="function">
    <text evidence="9 10">Catalyzes the ferrous insertion into protoporphyrin IX.</text>
</comment>
<accession>A0AAW8B661</accession>
<comment type="caution">
    <text evidence="11">The sequence shown here is derived from an EMBL/GenBank/DDBJ whole genome shotgun (WGS) entry which is preliminary data.</text>
</comment>
<dbReference type="CDD" id="cd03411">
    <property type="entry name" value="Ferrochelatase_N"/>
    <property type="match status" value="1"/>
</dbReference>
<dbReference type="InterPro" id="IPR033659">
    <property type="entry name" value="Ferrochelatase_N"/>
</dbReference>
<dbReference type="Gene3D" id="3.40.50.1400">
    <property type="match status" value="2"/>
</dbReference>
<evidence type="ECO:0000256" key="3">
    <source>
        <dbReference type="ARBA" id="ARBA00022723"/>
    </source>
</evidence>
<evidence type="ECO:0000256" key="7">
    <source>
        <dbReference type="ARBA" id="ARBA00023244"/>
    </source>
</evidence>
<dbReference type="EMBL" id="JAUUUU010000006">
    <property type="protein sequence ID" value="MDP1521288.1"/>
    <property type="molecule type" value="Genomic_DNA"/>
</dbReference>
<evidence type="ECO:0000256" key="4">
    <source>
        <dbReference type="ARBA" id="ARBA00023004"/>
    </source>
</evidence>
<reference evidence="11" key="2">
    <citation type="submission" date="2023-08" db="EMBL/GenBank/DDBJ databases">
        <authorList>
            <person name="Luo J."/>
        </authorList>
    </citation>
    <scope>NUCLEOTIDE SEQUENCE</scope>
    <source>
        <strain evidence="11">DSM 25064</strain>
    </source>
</reference>
<keyword evidence="3 9" id="KW-0479">Metal-binding</keyword>
<dbReference type="AlphaFoldDB" id="A0AAW8B661"/>
<dbReference type="HAMAP" id="MF_00323">
    <property type="entry name" value="Ferrochelatase"/>
    <property type="match status" value="1"/>
</dbReference>
<organism evidence="11 12">
    <name type="scientific">Porticoccus litoralis</name>
    <dbReference type="NCBI Taxonomy" id="434086"/>
    <lineage>
        <taxon>Bacteria</taxon>
        <taxon>Pseudomonadati</taxon>
        <taxon>Pseudomonadota</taxon>
        <taxon>Gammaproteobacteria</taxon>
        <taxon>Cellvibrionales</taxon>
        <taxon>Porticoccaceae</taxon>
        <taxon>Porticoccus</taxon>
    </lineage>
</organism>
<dbReference type="Proteomes" id="UP001178354">
    <property type="component" value="Unassembled WGS sequence"/>
</dbReference>
<comment type="similarity">
    <text evidence="1 9 10">Belongs to the ferrochelatase family.</text>
</comment>
<dbReference type="PROSITE" id="PS00534">
    <property type="entry name" value="FERROCHELATASE"/>
    <property type="match status" value="1"/>
</dbReference>
<keyword evidence="2 9" id="KW-0963">Cytoplasm</keyword>
<evidence type="ECO:0000256" key="5">
    <source>
        <dbReference type="ARBA" id="ARBA00023133"/>
    </source>
</evidence>
<dbReference type="InterPro" id="IPR019772">
    <property type="entry name" value="Ferrochelatase_AS"/>
</dbReference>
<dbReference type="FunFam" id="3.40.50.1400:FF:000002">
    <property type="entry name" value="Ferrochelatase"/>
    <property type="match status" value="1"/>
</dbReference>